<evidence type="ECO:0000256" key="1">
    <source>
        <dbReference type="ARBA" id="ARBA00022553"/>
    </source>
</evidence>
<feature type="domain" description="HTH luxR-type" evidence="6">
    <location>
        <begin position="152"/>
        <end position="217"/>
    </location>
</feature>
<dbReference type="CDD" id="cd17535">
    <property type="entry name" value="REC_NarL-like"/>
    <property type="match status" value="1"/>
</dbReference>
<keyword evidence="1 5" id="KW-0597">Phosphoprotein</keyword>
<dbReference type="SUPFAM" id="SSF52172">
    <property type="entry name" value="CheY-like"/>
    <property type="match status" value="1"/>
</dbReference>
<protein>
    <submittedName>
        <fullName evidence="8">Two component transcriptional regulator, LuxR family</fullName>
    </submittedName>
</protein>
<proteinExistence type="predicted"/>
<dbReference type="PROSITE" id="PS50110">
    <property type="entry name" value="RESPONSE_REGULATORY"/>
    <property type="match status" value="1"/>
</dbReference>
<dbReference type="GO" id="GO:0000160">
    <property type="term" value="P:phosphorelay signal transduction system"/>
    <property type="evidence" value="ECO:0007669"/>
    <property type="project" value="InterPro"/>
</dbReference>
<dbReference type="EMBL" id="FOMX01000007">
    <property type="protein sequence ID" value="SFD98024.1"/>
    <property type="molecule type" value="Genomic_DNA"/>
</dbReference>
<dbReference type="Proteomes" id="UP000199400">
    <property type="component" value="Unassembled WGS sequence"/>
</dbReference>
<evidence type="ECO:0000259" key="6">
    <source>
        <dbReference type="PROSITE" id="PS50043"/>
    </source>
</evidence>
<dbReference type="STRING" id="54.SAMN02745121_02493"/>
<dbReference type="InterPro" id="IPR039420">
    <property type="entry name" value="WalR-like"/>
</dbReference>
<dbReference type="PANTHER" id="PTHR43214">
    <property type="entry name" value="TWO-COMPONENT RESPONSE REGULATOR"/>
    <property type="match status" value="1"/>
</dbReference>
<evidence type="ECO:0000256" key="2">
    <source>
        <dbReference type="ARBA" id="ARBA00023015"/>
    </source>
</evidence>
<dbReference type="GO" id="GO:0006355">
    <property type="term" value="P:regulation of DNA-templated transcription"/>
    <property type="evidence" value="ECO:0007669"/>
    <property type="project" value="InterPro"/>
</dbReference>
<keyword evidence="4" id="KW-0804">Transcription</keyword>
<dbReference type="InterPro" id="IPR011006">
    <property type="entry name" value="CheY-like_superfamily"/>
</dbReference>
<keyword evidence="9" id="KW-1185">Reference proteome</keyword>
<dbReference type="InterPro" id="IPR000792">
    <property type="entry name" value="Tscrpt_reg_LuxR_C"/>
</dbReference>
<evidence type="ECO:0000256" key="3">
    <source>
        <dbReference type="ARBA" id="ARBA00023125"/>
    </source>
</evidence>
<feature type="domain" description="Response regulatory" evidence="7">
    <location>
        <begin position="8"/>
        <end position="124"/>
    </location>
</feature>
<dbReference type="CDD" id="cd06170">
    <property type="entry name" value="LuxR_C_like"/>
    <property type="match status" value="1"/>
</dbReference>
<keyword evidence="2" id="KW-0805">Transcription regulation</keyword>
<dbReference type="Pfam" id="PF00196">
    <property type="entry name" value="GerE"/>
    <property type="match status" value="1"/>
</dbReference>
<gene>
    <name evidence="8" type="ORF">SAMN02745121_02493</name>
</gene>
<accession>A0A1I1WS63</accession>
<dbReference type="InterPro" id="IPR001789">
    <property type="entry name" value="Sig_transdc_resp-reg_receiver"/>
</dbReference>
<evidence type="ECO:0000259" key="7">
    <source>
        <dbReference type="PROSITE" id="PS50110"/>
    </source>
</evidence>
<dbReference type="Pfam" id="PF00072">
    <property type="entry name" value="Response_reg"/>
    <property type="match status" value="1"/>
</dbReference>
<dbReference type="Gene3D" id="3.40.50.2300">
    <property type="match status" value="1"/>
</dbReference>
<dbReference type="RefSeq" id="WP_096329116.1">
    <property type="nucleotide sequence ID" value="NZ_FOMX01000007.1"/>
</dbReference>
<dbReference type="PANTHER" id="PTHR43214:SF41">
    <property type="entry name" value="NITRATE_NITRITE RESPONSE REGULATOR PROTEIN NARP"/>
    <property type="match status" value="1"/>
</dbReference>
<feature type="modified residue" description="4-aspartylphosphate" evidence="5">
    <location>
        <position position="59"/>
    </location>
</feature>
<reference evidence="9" key="1">
    <citation type="submission" date="2016-10" db="EMBL/GenBank/DDBJ databases">
        <authorList>
            <person name="Varghese N."/>
            <person name="Submissions S."/>
        </authorList>
    </citation>
    <scope>NUCLEOTIDE SEQUENCE [LARGE SCALE GENOMIC DNA]</scope>
    <source>
        <strain evidence="9">ATCC 25963</strain>
    </source>
</reference>
<sequence>MSTKKTIRVVLAEDHTIVREGLRALLDVRDDIEVVAEVADGRAAVEAVATHKPDVAIMDLGMPELNGVDATRAIRKDFPATQVLILSMHSGEEYVRPAIRAGASGYLLKGSGLSDLVAAIQAVSHGDAFFSPSIAKIVLHDSRRDARPGGREPQPGDALTNREREILQLVAEGRSSPEIARQLSLSVKTVEGHRGRIMAKLDVHHVAGLVRHAIRIGLVSPDA</sequence>
<dbReference type="PROSITE" id="PS50043">
    <property type="entry name" value="HTH_LUXR_2"/>
    <property type="match status" value="1"/>
</dbReference>
<dbReference type="GO" id="GO:0003677">
    <property type="term" value="F:DNA binding"/>
    <property type="evidence" value="ECO:0007669"/>
    <property type="project" value="UniProtKB-KW"/>
</dbReference>
<dbReference type="InterPro" id="IPR016032">
    <property type="entry name" value="Sig_transdc_resp-reg_C-effctor"/>
</dbReference>
<dbReference type="SUPFAM" id="SSF46894">
    <property type="entry name" value="C-terminal effector domain of the bipartite response regulators"/>
    <property type="match status" value="1"/>
</dbReference>
<dbReference type="PRINTS" id="PR00038">
    <property type="entry name" value="HTHLUXR"/>
</dbReference>
<dbReference type="AlphaFoldDB" id="A0A1I1WS63"/>
<evidence type="ECO:0000256" key="4">
    <source>
        <dbReference type="ARBA" id="ARBA00023163"/>
    </source>
</evidence>
<evidence type="ECO:0000256" key="5">
    <source>
        <dbReference type="PROSITE-ProRule" id="PRU00169"/>
    </source>
</evidence>
<dbReference type="OrthoDB" id="9780312at2"/>
<name>A0A1I1WS63_9BACT</name>
<evidence type="ECO:0000313" key="8">
    <source>
        <dbReference type="EMBL" id="SFD98024.1"/>
    </source>
</evidence>
<organism evidence="8 9">
    <name type="scientific">Nannocystis exedens</name>
    <dbReference type="NCBI Taxonomy" id="54"/>
    <lineage>
        <taxon>Bacteria</taxon>
        <taxon>Pseudomonadati</taxon>
        <taxon>Myxococcota</taxon>
        <taxon>Polyangia</taxon>
        <taxon>Nannocystales</taxon>
        <taxon>Nannocystaceae</taxon>
        <taxon>Nannocystis</taxon>
    </lineage>
</organism>
<keyword evidence="3" id="KW-0238">DNA-binding</keyword>
<dbReference type="InterPro" id="IPR058245">
    <property type="entry name" value="NreC/VraR/RcsB-like_REC"/>
</dbReference>
<evidence type="ECO:0000313" key="9">
    <source>
        <dbReference type="Proteomes" id="UP000199400"/>
    </source>
</evidence>
<dbReference type="SMART" id="SM00421">
    <property type="entry name" value="HTH_LUXR"/>
    <property type="match status" value="1"/>
</dbReference>
<dbReference type="SMART" id="SM00448">
    <property type="entry name" value="REC"/>
    <property type="match status" value="1"/>
</dbReference>
<dbReference type="PROSITE" id="PS00622">
    <property type="entry name" value="HTH_LUXR_1"/>
    <property type="match status" value="1"/>
</dbReference>